<sequence>MDKPPIAEVLEHYGASDVPEGSRFRKMKCPFHEDRNASASVCTEENRFRCFACDISGDSFDVIADQEGCRDFACTRACTEKLLGGSYGQVRGRTDPQYRRRGVFEESRPVRGQRSILQAGLRRKPLAGA</sequence>
<keyword evidence="3" id="KW-1185">Reference proteome</keyword>
<proteinExistence type="predicted"/>
<dbReference type="SMART" id="SM00400">
    <property type="entry name" value="ZnF_CHCC"/>
    <property type="match status" value="1"/>
</dbReference>
<organism evidence="2 3">
    <name type="scientific">Streptomyces antimicrobicus</name>
    <dbReference type="NCBI Taxonomy" id="2883108"/>
    <lineage>
        <taxon>Bacteria</taxon>
        <taxon>Bacillati</taxon>
        <taxon>Actinomycetota</taxon>
        <taxon>Actinomycetes</taxon>
        <taxon>Kitasatosporales</taxon>
        <taxon>Streptomycetaceae</taxon>
        <taxon>Streptomyces</taxon>
    </lineage>
</organism>
<comment type="caution">
    <text evidence="2">The sequence shown here is derived from an EMBL/GenBank/DDBJ whole genome shotgun (WGS) entry which is preliminary data.</text>
</comment>
<dbReference type="RefSeq" id="WP_226726374.1">
    <property type="nucleotide sequence ID" value="NZ_JAJAUY010000023.1"/>
</dbReference>
<gene>
    <name evidence="2" type="ORF">LG632_09070</name>
</gene>
<evidence type="ECO:0000313" key="3">
    <source>
        <dbReference type="Proteomes" id="UP001199054"/>
    </source>
</evidence>
<dbReference type="SUPFAM" id="SSF57783">
    <property type="entry name" value="Zinc beta-ribbon"/>
    <property type="match status" value="1"/>
</dbReference>
<protein>
    <submittedName>
        <fullName evidence="2">CHC2 zinc finger domain-containing protein</fullName>
    </submittedName>
</protein>
<dbReference type="InterPro" id="IPR036977">
    <property type="entry name" value="DNA_primase_Znf_CHC2"/>
</dbReference>
<dbReference type="InterPro" id="IPR002694">
    <property type="entry name" value="Znf_CHC2"/>
</dbReference>
<dbReference type="EMBL" id="JAJAUY010000023">
    <property type="protein sequence ID" value="MCB5179537.1"/>
    <property type="molecule type" value="Genomic_DNA"/>
</dbReference>
<feature type="domain" description="Zinc finger CHC2-type" evidence="1">
    <location>
        <begin position="29"/>
        <end position="73"/>
    </location>
</feature>
<accession>A0ABS8B4M7</accession>
<dbReference type="Pfam" id="PF01807">
    <property type="entry name" value="Zn_ribbon_DnaG"/>
    <property type="match status" value="1"/>
</dbReference>
<dbReference type="Proteomes" id="UP001199054">
    <property type="component" value="Unassembled WGS sequence"/>
</dbReference>
<dbReference type="Gene3D" id="3.90.580.10">
    <property type="entry name" value="Zinc finger, CHC2-type domain"/>
    <property type="match status" value="1"/>
</dbReference>
<name>A0ABS8B4M7_9ACTN</name>
<reference evidence="2 3" key="1">
    <citation type="submission" date="2021-10" db="EMBL/GenBank/DDBJ databases">
        <title>Streptomyces sp. strain SMC 277, a novel streptomycete isolated from soil.</title>
        <authorList>
            <person name="Chanama M."/>
        </authorList>
    </citation>
    <scope>NUCLEOTIDE SEQUENCE [LARGE SCALE GENOMIC DNA]</scope>
    <source>
        <strain evidence="2 3">SMC 277</strain>
    </source>
</reference>
<evidence type="ECO:0000313" key="2">
    <source>
        <dbReference type="EMBL" id="MCB5179537.1"/>
    </source>
</evidence>
<evidence type="ECO:0000259" key="1">
    <source>
        <dbReference type="SMART" id="SM00400"/>
    </source>
</evidence>